<keyword evidence="8" id="KW-0282">Flagellum</keyword>
<evidence type="ECO:0000256" key="5">
    <source>
        <dbReference type="ARBA" id="ARBA00023136"/>
    </source>
</evidence>
<evidence type="ECO:0000256" key="6">
    <source>
        <dbReference type="SAM" id="Phobius"/>
    </source>
</evidence>
<dbReference type="Proteomes" id="UP001199296">
    <property type="component" value="Unassembled WGS sequence"/>
</dbReference>
<evidence type="ECO:0000259" key="7">
    <source>
        <dbReference type="PROSITE" id="PS51011"/>
    </source>
</evidence>
<keyword evidence="5 6" id="KW-0472">Membrane</keyword>
<keyword evidence="4 6" id="KW-1133">Transmembrane helix</keyword>
<protein>
    <submittedName>
        <fullName evidence="8">Flagellar biosynthetic protein FliO</fullName>
    </submittedName>
</protein>
<reference evidence="8 9" key="1">
    <citation type="submission" date="2021-10" db="EMBL/GenBank/DDBJ databases">
        <authorList>
            <person name="Grouzdev D.S."/>
            <person name="Pantiukh K.S."/>
            <person name="Krutkina M.S."/>
        </authorList>
    </citation>
    <scope>NUCLEOTIDE SEQUENCE [LARGE SCALE GENOMIC DNA]</scope>
    <source>
        <strain evidence="8 9">Z-7514</strain>
    </source>
</reference>
<keyword evidence="8" id="KW-0966">Cell projection</keyword>
<dbReference type="InterPro" id="IPR022781">
    <property type="entry name" value="Flagellar_biosynth_FliO"/>
</dbReference>
<keyword evidence="2" id="KW-1003">Cell membrane</keyword>
<accession>A0AAW4X066</accession>
<comment type="subcellular location">
    <subcellularLocation>
        <location evidence="1">Cell membrane</location>
    </subcellularLocation>
</comment>
<dbReference type="RefSeq" id="WP_229345779.1">
    <property type="nucleotide sequence ID" value="NZ_JAJFAT010000009.1"/>
</dbReference>
<evidence type="ECO:0000313" key="8">
    <source>
        <dbReference type="EMBL" id="MCC3145194.1"/>
    </source>
</evidence>
<evidence type="ECO:0000256" key="1">
    <source>
        <dbReference type="ARBA" id="ARBA00004236"/>
    </source>
</evidence>
<gene>
    <name evidence="8" type="ORF">LJ207_07645</name>
</gene>
<dbReference type="InterPro" id="IPR001606">
    <property type="entry name" value="ARID_dom"/>
</dbReference>
<dbReference type="EMBL" id="JAJFAT010000009">
    <property type="protein sequence ID" value="MCC3145194.1"/>
    <property type="molecule type" value="Genomic_DNA"/>
</dbReference>
<dbReference type="Pfam" id="PF04347">
    <property type="entry name" value="FliO"/>
    <property type="match status" value="1"/>
</dbReference>
<comment type="caution">
    <text evidence="8">The sequence shown here is derived from an EMBL/GenBank/DDBJ whole genome shotgun (WGS) entry which is preliminary data.</text>
</comment>
<keyword evidence="8" id="KW-0969">Cilium</keyword>
<name>A0AAW4X066_9FIRM</name>
<dbReference type="GO" id="GO:0044781">
    <property type="term" value="P:bacterial-type flagellum organization"/>
    <property type="evidence" value="ECO:0007669"/>
    <property type="project" value="InterPro"/>
</dbReference>
<dbReference type="GO" id="GO:0016020">
    <property type="term" value="C:membrane"/>
    <property type="evidence" value="ECO:0007669"/>
    <property type="project" value="InterPro"/>
</dbReference>
<keyword evidence="9" id="KW-1185">Reference proteome</keyword>
<sequence length="129" mass="15539">MNFFWEMFKITFYLILIIAFILVVYYFLKNRVNFNKTKEMEVLDSMRLANGETLYLLKIFDEIILLGGTKESLQRLYSWPEAELDIDFEEDSTSEEKSFNFKQTFLNKLQGFDKEEIVKRKQESDLDEK</sequence>
<proteinExistence type="predicted"/>
<feature type="domain" description="ARID" evidence="7">
    <location>
        <begin position="21"/>
        <end position="117"/>
    </location>
</feature>
<evidence type="ECO:0000313" key="9">
    <source>
        <dbReference type="Proteomes" id="UP001199296"/>
    </source>
</evidence>
<dbReference type="GO" id="GO:0003677">
    <property type="term" value="F:DNA binding"/>
    <property type="evidence" value="ECO:0007669"/>
    <property type="project" value="InterPro"/>
</dbReference>
<feature type="transmembrane region" description="Helical" evidence="6">
    <location>
        <begin position="12"/>
        <end position="28"/>
    </location>
</feature>
<evidence type="ECO:0000256" key="4">
    <source>
        <dbReference type="ARBA" id="ARBA00022989"/>
    </source>
</evidence>
<dbReference type="AlphaFoldDB" id="A0AAW4X066"/>
<keyword evidence="3 6" id="KW-0812">Transmembrane</keyword>
<dbReference type="PROSITE" id="PS51011">
    <property type="entry name" value="ARID"/>
    <property type="match status" value="1"/>
</dbReference>
<organism evidence="8 9">
    <name type="scientific">Halanaerobium polyolivorans</name>
    <dbReference type="NCBI Taxonomy" id="2886943"/>
    <lineage>
        <taxon>Bacteria</taxon>
        <taxon>Bacillati</taxon>
        <taxon>Bacillota</taxon>
        <taxon>Clostridia</taxon>
        <taxon>Halanaerobiales</taxon>
        <taxon>Halanaerobiaceae</taxon>
        <taxon>Halanaerobium</taxon>
    </lineage>
</organism>
<evidence type="ECO:0000256" key="2">
    <source>
        <dbReference type="ARBA" id="ARBA00022475"/>
    </source>
</evidence>
<evidence type="ECO:0000256" key="3">
    <source>
        <dbReference type="ARBA" id="ARBA00022692"/>
    </source>
</evidence>